<proteinExistence type="predicted"/>
<gene>
    <name evidence="1" type="ORF">H8K32_01550</name>
</gene>
<keyword evidence="2" id="KW-1185">Reference proteome</keyword>
<dbReference type="PANTHER" id="PTHR47328:SF1">
    <property type="entry name" value="RUTC FAMILY PROTEIN YOAB"/>
    <property type="match status" value="1"/>
</dbReference>
<sequence length="129" mass="14279">MKIVRHDIGPRFSEMTAVYLGQAKLLYLSGQVAENTSLDITGQTREILMFIDRLLEKEGADKTAIVSARIFLASVGDYAAMNSVWDDWVPQGHTPSRTTVGAKLIRPEYKIEIEIQAIVNQPANTSANT</sequence>
<evidence type="ECO:0000313" key="1">
    <source>
        <dbReference type="EMBL" id="MBC3860768.1"/>
    </source>
</evidence>
<dbReference type="InterPro" id="IPR035709">
    <property type="entry name" value="YoaB-like"/>
</dbReference>
<dbReference type="EMBL" id="JACOFV010000001">
    <property type="protein sequence ID" value="MBC3860768.1"/>
    <property type="molecule type" value="Genomic_DNA"/>
</dbReference>
<organism evidence="1 2">
    <name type="scientific">Undibacterium jejuense</name>
    <dbReference type="NCBI Taxonomy" id="1344949"/>
    <lineage>
        <taxon>Bacteria</taxon>
        <taxon>Pseudomonadati</taxon>
        <taxon>Pseudomonadota</taxon>
        <taxon>Betaproteobacteria</taxon>
        <taxon>Burkholderiales</taxon>
        <taxon>Oxalobacteraceae</taxon>
        <taxon>Undibacterium</taxon>
    </lineage>
</organism>
<dbReference type="AlphaFoldDB" id="A0A923HL83"/>
<protein>
    <submittedName>
        <fullName evidence="1">RidA family protein</fullName>
    </submittedName>
</protein>
<dbReference type="CDD" id="cd06150">
    <property type="entry name" value="YjgF_YER057c_UK114_like_2"/>
    <property type="match status" value="1"/>
</dbReference>
<dbReference type="Gene3D" id="3.30.1330.40">
    <property type="entry name" value="RutC-like"/>
    <property type="match status" value="1"/>
</dbReference>
<dbReference type="InterPro" id="IPR035959">
    <property type="entry name" value="RutC-like_sf"/>
</dbReference>
<comment type="caution">
    <text evidence="1">The sequence shown here is derived from an EMBL/GenBank/DDBJ whole genome shotgun (WGS) entry which is preliminary data.</text>
</comment>
<dbReference type="RefSeq" id="WP_186910695.1">
    <property type="nucleotide sequence ID" value="NZ_JACOFV010000001.1"/>
</dbReference>
<name>A0A923HL83_9BURK</name>
<evidence type="ECO:0000313" key="2">
    <source>
        <dbReference type="Proteomes" id="UP000634011"/>
    </source>
</evidence>
<dbReference type="Pfam" id="PF01042">
    <property type="entry name" value="Ribonuc_L-PSP"/>
    <property type="match status" value="1"/>
</dbReference>
<dbReference type="Proteomes" id="UP000634011">
    <property type="component" value="Unassembled WGS sequence"/>
</dbReference>
<accession>A0A923HL83</accession>
<dbReference type="PANTHER" id="PTHR47328">
    <property type="match status" value="1"/>
</dbReference>
<dbReference type="SUPFAM" id="SSF55298">
    <property type="entry name" value="YjgF-like"/>
    <property type="match status" value="1"/>
</dbReference>
<reference evidence="1" key="1">
    <citation type="submission" date="2020-08" db="EMBL/GenBank/DDBJ databases">
        <title>Novel species isolated from subtropical streams in China.</title>
        <authorList>
            <person name="Lu H."/>
        </authorList>
    </citation>
    <scope>NUCLEOTIDE SEQUENCE</scope>
    <source>
        <strain evidence="1">KACC 12607</strain>
    </source>
</reference>
<dbReference type="InterPro" id="IPR006175">
    <property type="entry name" value="YjgF/YER057c/UK114"/>
</dbReference>